<evidence type="ECO:0000313" key="1">
    <source>
        <dbReference type="EMBL" id="KAE9052728.1"/>
    </source>
</evidence>
<accession>A0A6A3P3Y9</accession>
<dbReference type="AlphaFoldDB" id="A0A6A3P3Y9"/>
<dbReference type="EMBL" id="QXFV01000005">
    <property type="protein sequence ID" value="KAE9052728.1"/>
    <property type="molecule type" value="Genomic_DNA"/>
</dbReference>
<protein>
    <submittedName>
        <fullName evidence="1">Uncharacterized protein</fullName>
    </submittedName>
</protein>
<gene>
    <name evidence="1" type="ORF">PR001_g221</name>
</gene>
<name>A0A6A3P3Y9_9STRA</name>
<evidence type="ECO:0000313" key="2">
    <source>
        <dbReference type="Proteomes" id="UP000429607"/>
    </source>
</evidence>
<proteinExistence type="predicted"/>
<comment type="caution">
    <text evidence="1">The sequence shown here is derived from an EMBL/GenBank/DDBJ whole genome shotgun (WGS) entry which is preliminary data.</text>
</comment>
<dbReference type="Proteomes" id="UP000429607">
    <property type="component" value="Unassembled WGS sequence"/>
</dbReference>
<sequence>MLMYQLIIKLNAHVEQQYMKKAYSKVRLLTVFNIDTSFLQSKKQ</sequence>
<reference evidence="1 2" key="1">
    <citation type="submission" date="2018-09" db="EMBL/GenBank/DDBJ databases">
        <title>Genomic investigation of the strawberry pathogen Phytophthora fragariae indicates pathogenicity is determined by transcriptional variation in three key races.</title>
        <authorList>
            <person name="Adams T.M."/>
            <person name="Armitage A.D."/>
            <person name="Sobczyk M.K."/>
            <person name="Bates H.J."/>
            <person name="Dunwell J.M."/>
            <person name="Nellist C.F."/>
            <person name="Harrison R.J."/>
        </authorList>
    </citation>
    <scope>NUCLEOTIDE SEQUENCE [LARGE SCALE GENOMIC DNA]</scope>
    <source>
        <strain evidence="1 2">SCRP249</strain>
    </source>
</reference>
<organism evidence="1 2">
    <name type="scientific">Phytophthora rubi</name>
    <dbReference type="NCBI Taxonomy" id="129364"/>
    <lineage>
        <taxon>Eukaryota</taxon>
        <taxon>Sar</taxon>
        <taxon>Stramenopiles</taxon>
        <taxon>Oomycota</taxon>
        <taxon>Peronosporomycetes</taxon>
        <taxon>Peronosporales</taxon>
        <taxon>Peronosporaceae</taxon>
        <taxon>Phytophthora</taxon>
    </lineage>
</organism>